<evidence type="ECO:0000256" key="2">
    <source>
        <dbReference type="ARBA" id="ARBA00022598"/>
    </source>
</evidence>
<protein>
    <submittedName>
        <fullName evidence="5">DNA ligase D-like protein (Predicted ligase)</fullName>
    </submittedName>
</protein>
<dbReference type="GO" id="GO:0003910">
    <property type="term" value="F:DNA ligase (ATP) activity"/>
    <property type="evidence" value="ECO:0007669"/>
    <property type="project" value="UniProtKB-EC"/>
</dbReference>
<dbReference type="SUPFAM" id="SSF56091">
    <property type="entry name" value="DNA ligase/mRNA capping enzyme, catalytic domain"/>
    <property type="match status" value="1"/>
</dbReference>
<keyword evidence="6" id="KW-1185">Reference proteome</keyword>
<evidence type="ECO:0000259" key="4">
    <source>
        <dbReference type="Pfam" id="PF01068"/>
    </source>
</evidence>
<name>A0A840YTU4_9SPHN</name>
<evidence type="ECO:0000313" key="5">
    <source>
        <dbReference type="EMBL" id="MBB5713141.1"/>
    </source>
</evidence>
<dbReference type="InterPro" id="IPR012310">
    <property type="entry name" value="DNA_ligase_ATP-dep_cent"/>
</dbReference>
<comment type="caution">
    <text evidence="5">The sequence shown here is derived from an EMBL/GenBank/DDBJ whole genome shotgun (WGS) entry which is preliminary data.</text>
</comment>
<dbReference type="Gene3D" id="3.30.470.30">
    <property type="entry name" value="DNA ligase/mRNA capping enzyme"/>
    <property type="match status" value="1"/>
</dbReference>
<gene>
    <name evidence="5" type="ORF">FHT02_004410</name>
</gene>
<keyword evidence="2 5" id="KW-0436">Ligase</keyword>
<dbReference type="Proteomes" id="UP000527143">
    <property type="component" value="Unassembled WGS sequence"/>
</dbReference>
<dbReference type="Pfam" id="PF01068">
    <property type="entry name" value="DNA_ligase_A_M"/>
    <property type="match status" value="1"/>
</dbReference>
<dbReference type="PANTHER" id="PTHR45674:SF4">
    <property type="entry name" value="DNA LIGASE 1"/>
    <property type="match status" value="1"/>
</dbReference>
<dbReference type="Gene3D" id="2.40.50.140">
    <property type="entry name" value="Nucleic acid-binding proteins"/>
    <property type="match status" value="1"/>
</dbReference>
<dbReference type="AlphaFoldDB" id="A0A840YTU4"/>
<dbReference type="CDD" id="cd07906">
    <property type="entry name" value="Adenylation_DNA_ligase_LigD_LigC"/>
    <property type="match status" value="1"/>
</dbReference>
<evidence type="ECO:0000256" key="1">
    <source>
        <dbReference type="ARBA" id="ARBA00007572"/>
    </source>
</evidence>
<dbReference type="InterPro" id="IPR050191">
    <property type="entry name" value="ATP-dep_DNA_ligase"/>
</dbReference>
<sequence>MTAPDGPESIHFINCPACGQAVDCRNLGDVFYHEKPGHEPLPEHAPEPPLAFIEPMLPTLVDAPPEGDGWIHEVKYDGYRTQLVIDGGEVRAYTRNGHDRTKDYRLIVEAASGLSCRRAIIDGEIVLQDQHGRCDFTGLRSAITRAPESLVFMAFDLLHHEGRNVRPLAIEQRRERLEDLVGGFDAGASIHFSQDVRGGGEAFFQAVGQMGLEGIVSKKRGSRYHSGRTRNCLKTKAWAQDEFVVVGTEATPGEPVSALLARETNDGLEYAGGAAVTLAADLRGLFYSVVDQLERAKPLPNMPKAKKARWIEPKMRVSVRYLKGSDKLRHFAGRCGRTRGHPTAELVADTWPERRVVQQVPEITARKQDQERTTSWTYKRTKHRLRSGRQRFSIMCDRAFPISPTGKWPC</sequence>
<feature type="domain" description="ATP-dependent DNA ligase family profile" evidence="4">
    <location>
        <begin position="67"/>
        <end position="236"/>
    </location>
</feature>
<dbReference type="EMBL" id="JACIJF010000051">
    <property type="protein sequence ID" value="MBB5713141.1"/>
    <property type="molecule type" value="Genomic_DNA"/>
</dbReference>
<proteinExistence type="inferred from homology"/>
<dbReference type="GO" id="GO:0006310">
    <property type="term" value="P:DNA recombination"/>
    <property type="evidence" value="ECO:0007669"/>
    <property type="project" value="InterPro"/>
</dbReference>
<comment type="catalytic activity">
    <reaction evidence="3">
        <text>ATP + (deoxyribonucleotide)n-3'-hydroxyl + 5'-phospho-(deoxyribonucleotide)m = (deoxyribonucleotide)n+m + AMP + diphosphate.</text>
        <dbReference type="EC" id="6.5.1.1"/>
    </reaction>
</comment>
<organism evidence="5 6">
    <name type="scientific">Sphingomonas xinjiangensis</name>
    <dbReference type="NCBI Taxonomy" id="643568"/>
    <lineage>
        <taxon>Bacteria</taxon>
        <taxon>Pseudomonadati</taxon>
        <taxon>Pseudomonadota</taxon>
        <taxon>Alphaproteobacteria</taxon>
        <taxon>Sphingomonadales</taxon>
        <taxon>Sphingomonadaceae</taxon>
        <taxon>Sphingomonas</taxon>
    </lineage>
</organism>
<dbReference type="PANTHER" id="PTHR45674">
    <property type="entry name" value="DNA LIGASE 1/3 FAMILY MEMBER"/>
    <property type="match status" value="1"/>
</dbReference>
<reference evidence="5 6" key="1">
    <citation type="submission" date="2020-08" db="EMBL/GenBank/DDBJ databases">
        <title>Genomic Encyclopedia of Type Strains, Phase IV (KMG-IV): sequencing the most valuable type-strain genomes for metagenomic binning, comparative biology and taxonomic classification.</title>
        <authorList>
            <person name="Goeker M."/>
        </authorList>
    </citation>
    <scope>NUCLEOTIDE SEQUENCE [LARGE SCALE GENOMIC DNA]</scope>
    <source>
        <strain evidence="5 6">DSM 26736</strain>
    </source>
</reference>
<dbReference type="RefSeq" id="WP_184092192.1">
    <property type="nucleotide sequence ID" value="NZ_JACIJF010000051.1"/>
</dbReference>
<accession>A0A840YTU4</accession>
<evidence type="ECO:0000313" key="6">
    <source>
        <dbReference type="Proteomes" id="UP000527143"/>
    </source>
</evidence>
<dbReference type="Gene3D" id="3.30.1490.70">
    <property type="match status" value="1"/>
</dbReference>
<comment type="similarity">
    <text evidence="1">Belongs to the ATP-dependent DNA ligase family.</text>
</comment>
<dbReference type="GO" id="GO:0005524">
    <property type="term" value="F:ATP binding"/>
    <property type="evidence" value="ECO:0007669"/>
    <property type="project" value="InterPro"/>
</dbReference>
<evidence type="ECO:0000256" key="3">
    <source>
        <dbReference type="ARBA" id="ARBA00034003"/>
    </source>
</evidence>
<dbReference type="InterPro" id="IPR012340">
    <property type="entry name" value="NA-bd_OB-fold"/>
</dbReference>
<dbReference type="GO" id="GO:0006281">
    <property type="term" value="P:DNA repair"/>
    <property type="evidence" value="ECO:0007669"/>
    <property type="project" value="InterPro"/>
</dbReference>